<dbReference type="AlphaFoldDB" id="A0A8B6HLA2"/>
<keyword evidence="2" id="KW-1185">Reference proteome</keyword>
<name>A0A8B6HLA2_MYTGA</name>
<dbReference type="GO" id="GO:0003676">
    <property type="term" value="F:nucleic acid binding"/>
    <property type="evidence" value="ECO:0007669"/>
    <property type="project" value="InterPro"/>
</dbReference>
<dbReference type="EMBL" id="UYJE01010172">
    <property type="protein sequence ID" value="VDI80419.1"/>
    <property type="molecule type" value="Genomic_DNA"/>
</dbReference>
<dbReference type="InterPro" id="IPR036875">
    <property type="entry name" value="Znf_CCHC_sf"/>
</dbReference>
<accession>A0A8B6HLA2</accession>
<protein>
    <submittedName>
        <fullName evidence="1">Uncharacterized protein</fullName>
    </submittedName>
</protein>
<dbReference type="OrthoDB" id="10069609at2759"/>
<proteinExistence type="predicted"/>
<gene>
    <name evidence="1" type="ORF">MGAL_10B001572</name>
</gene>
<dbReference type="GO" id="GO:0008270">
    <property type="term" value="F:zinc ion binding"/>
    <property type="evidence" value="ECO:0007669"/>
    <property type="project" value="InterPro"/>
</dbReference>
<sequence>VHRLKYRNTGKYLPVVKVPFTDFDPAEKALHSEGFCVPETDNREKIKPDRKFKVTRCFNCNRLGHIWTRKYACSNCTKEEYNLRQCPSAPKCVNCSGDNTSTSARCTKYQQILKRLDIQRILTAEFRQDENPSY</sequence>
<comment type="caution">
    <text evidence="1">The sequence shown here is derived from an EMBL/GenBank/DDBJ whole genome shotgun (WGS) entry which is preliminary data.</text>
</comment>
<feature type="non-terminal residue" evidence="1">
    <location>
        <position position="1"/>
    </location>
</feature>
<dbReference type="SUPFAM" id="SSF57756">
    <property type="entry name" value="Retrovirus zinc finger-like domains"/>
    <property type="match status" value="1"/>
</dbReference>
<dbReference type="Proteomes" id="UP000596742">
    <property type="component" value="Unassembled WGS sequence"/>
</dbReference>
<reference evidence="1" key="1">
    <citation type="submission" date="2018-11" db="EMBL/GenBank/DDBJ databases">
        <authorList>
            <person name="Alioto T."/>
            <person name="Alioto T."/>
        </authorList>
    </citation>
    <scope>NUCLEOTIDE SEQUENCE</scope>
</reference>
<organism evidence="1 2">
    <name type="scientific">Mytilus galloprovincialis</name>
    <name type="common">Mediterranean mussel</name>
    <dbReference type="NCBI Taxonomy" id="29158"/>
    <lineage>
        <taxon>Eukaryota</taxon>
        <taxon>Metazoa</taxon>
        <taxon>Spiralia</taxon>
        <taxon>Lophotrochozoa</taxon>
        <taxon>Mollusca</taxon>
        <taxon>Bivalvia</taxon>
        <taxon>Autobranchia</taxon>
        <taxon>Pteriomorphia</taxon>
        <taxon>Mytilida</taxon>
        <taxon>Mytiloidea</taxon>
        <taxon>Mytilidae</taxon>
        <taxon>Mytilinae</taxon>
        <taxon>Mytilus</taxon>
    </lineage>
</organism>
<evidence type="ECO:0000313" key="2">
    <source>
        <dbReference type="Proteomes" id="UP000596742"/>
    </source>
</evidence>
<evidence type="ECO:0000313" key="1">
    <source>
        <dbReference type="EMBL" id="VDI80419.1"/>
    </source>
</evidence>